<evidence type="ECO:0000256" key="1">
    <source>
        <dbReference type="SAM" id="Coils"/>
    </source>
</evidence>
<keyword evidence="1" id="KW-0175">Coiled coil</keyword>
<feature type="transmembrane region" description="Helical" evidence="2">
    <location>
        <begin position="100"/>
        <end position="121"/>
    </location>
</feature>
<feature type="transmembrane region" description="Helical" evidence="2">
    <location>
        <begin position="292"/>
        <end position="310"/>
    </location>
</feature>
<keyword evidence="2" id="KW-1133">Transmembrane helix</keyword>
<dbReference type="Pfam" id="PF10101">
    <property type="entry name" value="DUF2339"/>
    <property type="match status" value="1"/>
</dbReference>
<evidence type="ECO:0000313" key="3">
    <source>
        <dbReference type="EMBL" id="SIS67015.1"/>
    </source>
</evidence>
<gene>
    <name evidence="3" type="ORF">SAMN05421788_101528</name>
</gene>
<feature type="transmembrane region" description="Helical" evidence="2">
    <location>
        <begin position="206"/>
        <end position="224"/>
    </location>
</feature>
<dbReference type="OrthoDB" id="666059at2"/>
<evidence type="ECO:0000313" key="4">
    <source>
        <dbReference type="Proteomes" id="UP000186917"/>
    </source>
</evidence>
<dbReference type="PANTHER" id="PTHR38434">
    <property type="entry name" value="BLL2549 PROTEIN"/>
    <property type="match status" value="1"/>
</dbReference>
<feature type="transmembrane region" description="Helical" evidence="2">
    <location>
        <begin position="73"/>
        <end position="94"/>
    </location>
</feature>
<feature type="transmembrane region" description="Helical" evidence="2">
    <location>
        <begin position="231"/>
        <end position="252"/>
    </location>
</feature>
<dbReference type="PANTHER" id="PTHR38434:SF1">
    <property type="entry name" value="BLL2549 PROTEIN"/>
    <property type="match status" value="1"/>
</dbReference>
<keyword evidence="2" id="KW-0812">Transmembrane</keyword>
<feature type="transmembrane region" description="Helical" evidence="2">
    <location>
        <begin position="432"/>
        <end position="452"/>
    </location>
</feature>
<name>A0A173MNQ5_9BACT</name>
<dbReference type="InterPro" id="IPR019286">
    <property type="entry name" value="DUF2339_TM"/>
</dbReference>
<feature type="coiled-coil region" evidence="1">
    <location>
        <begin position="7"/>
        <end position="34"/>
    </location>
</feature>
<feature type="transmembrane region" description="Helical" evidence="2">
    <location>
        <begin position="361"/>
        <end position="378"/>
    </location>
</feature>
<feature type="transmembrane region" description="Helical" evidence="2">
    <location>
        <begin position="128"/>
        <end position="147"/>
    </location>
</feature>
<feature type="transmembrane region" description="Helical" evidence="2">
    <location>
        <begin position="258"/>
        <end position="280"/>
    </location>
</feature>
<feature type="transmembrane region" description="Helical" evidence="2">
    <location>
        <begin position="330"/>
        <end position="349"/>
    </location>
</feature>
<proteinExistence type="predicted"/>
<protein>
    <submittedName>
        <fullName evidence="3">Predicted membrane protein</fullName>
    </submittedName>
</protein>
<dbReference type="KEGG" id="fln:FLA_5128"/>
<evidence type="ECO:0000256" key="2">
    <source>
        <dbReference type="SAM" id="Phobius"/>
    </source>
</evidence>
<dbReference type="STRING" id="477680.SAMN05421788_101528"/>
<dbReference type="Proteomes" id="UP000186917">
    <property type="component" value="Unassembled WGS sequence"/>
</dbReference>
<feature type="transmembrane region" description="Helical" evidence="2">
    <location>
        <begin position="183"/>
        <end position="200"/>
    </location>
</feature>
<organism evidence="3 4">
    <name type="scientific">Filimonas lacunae</name>
    <dbReference type="NCBI Taxonomy" id="477680"/>
    <lineage>
        <taxon>Bacteria</taxon>
        <taxon>Pseudomonadati</taxon>
        <taxon>Bacteroidota</taxon>
        <taxon>Chitinophagia</taxon>
        <taxon>Chitinophagales</taxon>
        <taxon>Chitinophagaceae</taxon>
        <taxon>Filimonas</taxon>
    </lineage>
</organism>
<reference evidence="4" key="1">
    <citation type="submission" date="2017-01" db="EMBL/GenBank/DDBJ databases">
        <authorList>
            <person name="Varghese N."/>
            <person name="Submissions S."/>
        </authorList>
    </citation>
    <scope>NUCLEOTIDE SEQUENCE [LARGE SCALE GENOMIC DNA]</scope>
    <source>
        <strain evidence="4">DSM 21054</strain>
    </source>
</reference>
<sequence length="474" mass="53430">MATENDIAQLQAQIQELQQQLQQQQQQIQALQQQVNISPLPGKPTPATKARYKTPHAAPSPNLDLENYIGLKLIHVAGIVVLVIGLSLGVKYAIDQQLISIWGRIGLAYLAGGILFGLSVWLKKNYHLFSAILFSGAMATFYITTFATCNYYNLLQEGAAFAIMLVITVYTTWMAISYNRQQIALLGMVGAYAIPFLVSHDKEGGFLFLSYILLINTGIAFLSFKKSWRTTNGIAIAFSWLIFAVWIASYNLVFHQAIYMTIAFALCYYLLFTISLMTFPVAEQDKAHQTKLLLLLLNNTVFYLVAQHINHMIEGDLNVNPRYPGHPEKTAYVSAAFAIAYTCMAWGFQQLKRQPETLSKYMFIQSIVLTTLFIVQYWDGVIVTLLWLLLAILLFIAGVRVKASWPRLSAMALLAFTLCKLIIIDSQRFTPLQKTLCYILLGCVLLLVAFFYQKFKQVLFVEEKENNDSSTSLP</sequence>
<dbReference type="AlphaFoldDB" id="A0A173MNQ5"/>
<feature type="transmembrane region" description="Helical" evidence="2">
    <location>
        <begin position="408"/>
        <end position="426"/>
    </location>
</feature>
<feature type="transmembrane region" description="Helical" evidence="2">
    <location>
        <begin position="384"/>
        <end position="401"/>
    </location>
</feature>
<dbReference type="RefSeq" id="WP_076375376.1">
    <property type="nucleotide sequence ID" value="NZ_AP017422.1"/>
</dbReference>
<dbReference type="EMBL" id="FTOR01000001">
    <property type="protein sequence ID" value="SIS67015.1"/>
    <property type="molecule type" value="Genomic_DNA"/>
</dbReference>
<feature type="transmembrane region" description="Helical" evidence="2">
    <location>
        <begin position="159"/>
        <end position="176"/>
    </location>
</feature>
<accession>A0A173MNQ5</accession>
<keyword evidence="4" id="KW-1185">Reference proteome</keyword>
<keyword evidence="2" id="KW-0472">Membrane</keyword>